<dbReference type="Proteomes" id="UP000657421">
    <property type="component" value="Unassembled WGS sequence"/>
</dbReference>
<name>A0ABR7N5B3_9FIRM</name>
<protein>
    <submittedName>
        <fullName evidence="3">DUF2318 domain-containing protein</fullName>
    </submittedName>
</protein>
<dbReference type="EMBL" id="JACRSZ010000001">
    <property type="protein sequence ID" value="MBC8571590.1"/>
    <property type="molecule type" value="Genomic_DNA"/>
</dbReference>
<feature type="compositionally biased region" description="Polar residues" evidence="1">
    <location>
        <begin position="46"/>
        <end position="58"/>
    </location>
</feature>
<proteinExistence type="predicted"/>
<comment type="caution">
    <text evidence="3">The sequence shown here is derived from an EMBL/GenBank/DDBJ whole genome shotgun (WGS) entry which is preliminary data.</text>
</comment>
<evidence type="ECO:0000313" key="4">
    <source>
        <dbReference type="Proteomes" id="UP000657421"/>
    </source>
</evidence>
<sequence length="196" mass="20441">MRKKMIYAMIAAGVMTAGLTGCGEKKAETETVQTEATQTETAQENAVIQNESAATENTGDAAKGESTSGSADVTLMDGNLQVAVDSMGDQVAFIDYDSNGTAMQVMLYKGEDGTVRGALNTCQVCAGSPYAYFEQEGSDVVCQNCGNHFSVDAIGDAHGGCNPVPLELSDDGKNVVIDTAVLDEQAGAFTNWKKGI</sequence>
<evidence type="ECO:0000259" key="2">
    <source>
        <dbReference type="Pfam" id="PF10080"/>
    </source>
</evidence>
<dbReference type="PROSITE" id="PS51257">
    <property type="entry name" value="PROKAR_LIPOPROTEIN"/>
    <property type="match status" value="1"/>
</dbReference>
<dbReference type="InterPro" id="IPR018758">
    <property type="entry name" value="FtrD-like"/>
</dbReference>
<keyword evidence="4" id="KW-1185">Reference proteome</keyword>
<gene>
    <name evidence="3" type="ORF">H8716_00600</name>
</gene>
<feature type="compositionally biased region" description="Low complexity" evidence="1">
    <location>
        <begin position="30"/>
        <end position="44"/>
    </location>
</feature>
<evidence type="ECO:0000313" key="3">
    <source>
        <dbReference type="EMBL" id="MBC8571590.1"/>
    </source>
</evidence>
<feature type="region of interest" description="Disordered" evidence="1">
    <location>
        <begin position="28"/>
        <end position="70"/>
    </location>
</feature>
<feature type="domain" description="Membrane iron-sulfur containing protein FtrD-like" evidence="2">
    <location>
        <begin position="90"/>
        <end position="189"/>
    </location>
</feature>
<organism evidence="3 4">
    <name type="scientific">Jingyaoa shaoxingensis</name>
    <dbReference type="NCBI Taxonomy" id="2763671"/>
    <lineage>
        <taxon>Bacteria</taxon>
        <taxon>Bacillati</taxon>
        <taxon>Bacillota</taxon>
        <taxon>Clostridia</taxon>
        <taxon>Lachnospirales</taxon>
        <taxon>Lachnospiraceae</taxon>
        <taxon>Jingyaoa</taxon>
    </lineage>
</organism>
<evidence type="ECO:0000256" key="1">
    <source>
        <dbReference type="SAM" id="MobiDB-lite"/>
    </source>
</evidence>
<dbReference type="RefSeq" id="WP_249306472.1">
    <property type="nucleotide sequence ID" value="NZ_JACRSZ010000001.1"/>
</dbReference>
<dbReference type="Pfam" id="PF10080">
    <property type="entry name" value="FtrD-like"/>
    <property type="match status" value="1"/>
</dbReference>
<accession>A0ABR7N5B3</accession>
<reference evidence="3 4" key="1">
    <citation type="submission" date="2020-08" db="EMBL/GenBank/DDBJ databases">
        <title>Genome public.</title>
        <authorList>
            <person name="Liu C."/>
            <person name="Sun Q."/>
        </authorList>
    </citation>
    <scope>NUCLEOTIDE SEQUENCE [LARGE SCALE GENOMIC DNA]</scope>
    <source>
        <strain evidence="3 4">NSJ-46</strain>
    </source>
</reference>